<dbReference type="GO" id="GO:0016579">
    <property type="term" value="P:protein deubiquitination"/>
    <property type="evidence" value="ECO:0007669"/>
    <property type="project" value="TreeGrafter"/>
</dbReference>
<comment type="similarity">
    <text evidence="1">Belongs to the DeSI family.</text>
</comment>
<dbReference type="InterPro" id="IPR008580">
    <property type="entry name" value="PPPDE_dom"/>
</dbReference>
<dbReference type="PANTHER" id="PTHR12378:SF9">
    <property type="entry name" value="OS06G0107000 PROTEIN"/>
    <property type="match status" value="1"/>
</dbReference>
<feature type="domain" description="PPPDE" evidence="4">
    <location>
        <begin position="21"/>
        <end position="156"/>
    </location>
</feature>
<dbReference type="Gene3D" id="3.90.1720.30">
    <property type="entry name" value="PPPDE domains"/>
    <property type="match status" value="1"/>
</dbReference>
<evidence type="ECO:0000313" key="5">
    <source>
        <dbReference type="EMBL" id="CAE0680080.1"/>
    </source>
</evidence>
<evidence type="ECO:0000256" key="1">
    <source>
        <dbReference type="ARBA" id="ARBA00008140"/>
    </source>
</evidence>
<name>A0A7S3ZDN8_9EUKA</name>
<sequence length="269" mass="30918">MGNEPGIPEPYVPPDLDEGEYEIRVNVYKLKGIGGMVGGYHSAIAIFPKEEWSFGACEKGTGVYRCNSEGNTQYSFYKRHIVGRFKLDMGQFRSLIRRLMAEWPGNSYNLTERNCNHFSSELLWNLVKRRPPEYINELSENLCRSSQQSKMAGEHWQEFSAEHEKKLVDAEHSLRDVEDCYRSLWGAAMVREKKRLEADKKKAEASGNSSKPFDRVAWVDQWYSNAYAAIEKGITVDAVRERLKQVHAERITENMKNASLANHEADEDV</sequence>
<accession>A0A7S3ZDN8</accession>
<proteinExistence type="inferred from homology"/>
<keyword evidence="3" id="KW-0378">Hydrolase</keyword>
<dbReference type="AlphaFoldDB" id="A0A7S3ZDN8"/>
<dbReference type="EMBL" id="HBIV01045433">
    <property type="protein sequence ID" value="CAE0680080.1"/>
    <property type="molecule type" value="Transcribed_RNA"/>
</dbReference>
<reference evidence="5" key="1">
    <citation type="submission" date="2021-01" db="EMBL/GenBank/DDBJ databases">
        <authorList>
            <person name="Corre E."/>
            <person name="Pelletier E."/>
            <person name="Niang G."/>
            <person name="Scheremetjew M."/>
            <person name="Finn R."/>
            <person name="Kale V."/>
            <person name="Holt S."/>
            <person name="Cochrane G."/>
            <person name="Meng A."/>
            <person name="Brown T."/>
            <person name="Cohen L."/>
        </authorList>
    </citation>
    <scope>NUCLEOTIDE SEQUENCE</scope>
    <source>
        <strain evidence="5">CCCM811</strain>
    </source>
</reference>
<evidence type="ECO:0000259" key="4">
    <source>
        <dbReference type="PROSITE" id="PS51858"/>
    </source>
</evidence>
<dbReference type="SMART" id="SM01179">
    <property type="entry name" value="DUF862"/>
    <property type="match status" value="1"/>
</dbReference>
<dbReference type="InterPro" id="IPR042266">
    <property type="entry name" value="PPPDE_sf"/>
</dbReference>
<protein>
    <recommendedName>
        <fullName evidence="4">PPPDE domain-containing protein</fullName>
    </recommendedName>
</protein>
<dbReference type="GO" id="GO:0101005">
    <property type="term" value="F:deubiquitinase activity"/>
    <property type="evidence" value="ECO:0007669"/>
    <property type="project" value="TreeGrafter"/>
</dbReference>
<keyword evidence="2" id="KW-0645">Protease</keyword>
<organism evidence="5">
    <name type="scientific">Lotharella globosa</name>
    <dbReference type="NCBI Taxonomy" id="91324"/>
    <lineage>
        <taxon>Eukaryota</taxon>
        <taxon>Sar</taxon>
        <taxon>Rhizaria</taxon>
        <taxon>Cercozoa</taxon>
        <taxon>Chlorarachniophyceae</taxon>
        <taxon>Lotharella</taxon>
    </lineage>
</organism>
<dbReference type="PANTHER" id="PTHR12378">
    <property type="entry name" value="DESUMOYLATING ISOPEPTIDASE"/>
    <property type="match status" value="1"/>
</dbReference>
<gene>
    <name evidence="5" type="ORF">LGLO00237_LOCUS31866</name>
</gene>
<evidence type="ECO:0000256" key="2">
    <source>
        <dbReference type="ARBA" id="ARBA00022670"/>
    </source>
</evidence>
<dbReference type="Pfam" id="PF05903">
    <property type="entry name" value="Peptidase_C97"/>
    <property type="match status" value="1"/>
</dbReference>
<evidence type="ECO:0000256" key="3">
    <source>
        <dbReference type="ARBA" id="ARBA00022801"/>
    </source>
</evidence>
<dbReference type="GO" id="GO:0006508">
    <property type="term" value="P:proteolysis"/>
    <property type="evidence" value="ECO:0007669"/>
    <property type="project" value="UniProtKB-KW"/>
</dbReference>
<dbReference type="PROSITE" id="PS51858">
    <property type="entry name" value="PPPDE"/>
    <property type="match status" value="1"/>
</dbReference>